<dbReference type="OrthoDB" id="6194521at2"/>
<dbReference type="Proteomes" id="UP000289703">
    <property type="component" value="Unassembled WGS sequence"/>
</dbReference>
<keyword evidence="3" id="KW-1185">Reference proteome</keyword>
<gene>
    <name evidence="2" type="ORF">EO244_00135</name>
</gene>
<reference evidence="2 3" key="1">
    <citation type="submission" date="2019-01" db="EMBL/GenBank/DDBJ databases">
        <title>Ancylomarina salipaludis sp. nov., isolated from a salt marsh.</title>
        <authorList>
            <person name="Yoon J.-H."/>
        </authorList>
    </citation>
    <scope>NUCLEOTIDE SEQUENCE [LARGE SCALE GENOMIC DNA]</scope>
    <source>
        <strain evidence="2 3">SHSM-M15</strain>
    </source>
</reference>
<dbReference type="AlphaFoldDB" id="A0A4Q1JQX4"/>
<organism evidence="2 3">
    <name type="scientific">Ancylomarina salipaludis</name>
    <dbReference type="NCBI Taxonomy" id="2501299"/>
    <lineage>
        <taxon>Bacteria</taxon>
        <taxon>Pseudomonadati</taxon>
        <taxon>Bacteroidota</taxon>
        <taxon>Bacteroidia</taxon>
        <taxon>Marinilabiliales</taxon>
        <taxon>Marinifilaceae</taxon>
        <taxon>Ancylomarina</taxon>
    </lineage>
</organism>
<dbReference type="CDD" id="cd02908">
    <property type="entry name" value="Macro_OAADPr_deacetylase"/>
    <property type="match status" value="1"/>
</dbReference>
<sequence>MIIKLHKGDITKMSVDTIVNAANSSLLGGGGVDGAIHRAAGPELLVECRKLNGCPTGKAKITNAYNLACKHVIHTVGPIWKGGNSNEANLLKSCYKNSLKLAEAYKLESIVFPNISTGVYGYPKEEAAKIAIETVMTKSLKLKHLKEITFCVFDDTNYEIYQKLLKDII</sequence>
<dbReference type="InterPro" id="IPR002589">
    <property type="entry name" value="Macro_dom"/>
</dbReference>
<dbReference type="InterPro" id="IPR043472">
    <property type="entry name" value="Macro_dom-like"/>
</dbReference>
<dbReference type="PROSITE" id="PS51154">
    <property type="entry name" value="MACRO"/>
    <property type="match status" value="1"/>
</dbReference>
<dbReference type="SUPFAM" id="SSF52949">
    <property type="entry name" value="Macro domain-like"/>
    <property type="match status" value="1"/>
</dbReference>
<dbReference type="PANTHER" id="PTHR11106:SF27">
    <property type="entry name" value="MACRO DOMAIN-CONTAINING PROTEIN"/>
    <property type="match status" value="1"/>
</dbReference>
<feature type="domain" description="Macro" evidence="1">
    <location>
        <begin position="1"/>
        <end position="169"/>
    </location>
</feature>
<dbReference type="EMBL" id="SAXA01000001">
    <property type="protein sequence ID" value="RXQ97340.1"/>
    <property type="molecule type" value="Genomic_DNA"/>
</dbReference>
<dbReference type="PANTHER" id="PTHR11106">
    <property type="entry name" value="GANGLIOSIDE INDUCED DIFFERENTIATION ASSOCIATED PROTEIN 2-RELATED"/>
    <property type="match status" value="1"/>
</dbReference>
<dbReference type="RefSeq" id="WP_129251772.1">
    <property type="nucleotide sequence ID" value="NZ_SAXA01000001.1"/>
</dbReference>
<evidence type="ECO:0000313" key="2">
    <source>
        <dbReference type="EMBL" id="RXQ97340.1"/>
    </source>
</evidence>
<accession>A0A4Q1JQX4</accession>
<dbReference type="Pfam" id="PF01661">
    <property type="entry name" value="Macro"/>
    <property type="match status" value="1"/>
</dbReference>
<evidence type="ECO:0000313" key="3">
    <source>
        <dbReference type="Proteomes" id="UP000289703"/>
    </source>
</evidence>
<evidence type="ECO:0000259" key="1">
    <source>
        <dbReference type="PROSITE" id="PS51154"/>
    </source>
</evidence>
<dbReference type="NCBIfam" id="NF001664">
    <property type="entry name" value="PRK00431.1-6"/>
    <property type="match status" value="1"/>
</dbReference>
<dbReference type="SMART" id="SM00506">
    <property type="entry name" value="A1pp"/>
    <property type="match status" value="1"/>
</dbReference>
<name>A0A4Q1JQX4_9BACT</name>
<proteinExistence type="predicted"/>
<comment type="caution">
    <text evidence="2">The sequence shown here is derived from an EMBL/GenBank/DDBJ whole genome shotgun (WGS) entry which is preliminary data.</text>
</comment>
<dbReference type="Gene3D" id="3.40.220.10">
    <property type="entry name" value="Leucine Aminopeptidase, subunit E, domain 1"/>
    <property type="match status" value="1"/>
</dbReference>
<protein>
    <submittedName>
        <fullName evidence="2">O-acetyl-ADP-ribose deacetylase</fullName>
    </submittedName>
</protein>